<evidence type="ECO:0000259" key="3">
    <source>
        <dbReference type="PROSITE" id="PS51462"/>
    </source>
</evidence>
<reference evidence="4 5" key="1">
    <citation type="submission" date="2016-01" db="EMBL/GenBank/DDBJ databases">
        <authorList>
            <person name="Oliw E.H."/>
        </authorList>
    </citation>
    <scope>NUCLEOTIDE SEQUENCE [LARGE SCALE GENOMIC DNA]</scope>
    <source>
        <strain evidence="4 5">MJR8628B</strain>
    </source>
</reference>
<dbReference type="InterPro" id="IPR059176">
    <property type="entry name" value="UDP-X_N"/>
</dbReference>
<evidence type="ECO:0000313" key="4">
    <source>
        <dbReference type="EMBL" id="KWZ80411.1"/>
    </source>
</evidence>
<name>A0A133KLI7_BIFBI</name>
<dbReference type="RefSeq" id="WP_061086135.1">
    <property type="nucleotide sequence ID" value="NZ_CP149430.1"/>
</dbReference>
<comment type="caution">
    <text evidence="4">The sequence shown here is derived from an EMBL/GenBank/DDBJ whole genome shotgun (WGS) entry which is preliminary data.</text>
</comment>
<evidence type="ECO:0000313" key="5">
    <source>
        <dbReference type="Proteomes" id="UP000070092"/>
    </source>
</evidence>
<dbReference type="Pfam" id="PF12535">
    <property type="entry name" value="Nudix_N"/>
    <property type="match status" value="1"/>
</dbReference>
<dbReference type="PROSITE" id="PS51462">
    <property type="entry name" value="NUDIX"/>
    <property type="match status" value="1"/>
</dbReference>
<dbReference type="Pfam" id="PF00293">
    <property type="entry name" value="NUDIX"/>
    <property type="match status" value="1"/>
</dbReference>
<dbReference type="Gene3D" id="3.90.79.10">
    <property type="entry name" value="Nucleoside Triphosphate Pyrophosphohydrolase"/>
    <property type="match status" value="1"/>
</dbReference>
<dbReference type="PATRIC" id="fig|1681.53.peg.1705"/>
<dbReference type="PANTHER" id="PTHR43046:SF16">
    <property type="entry name" value="ADP-RIBOSE PYROPHOSPHATASE YJHB-RELATED"/>
    <property type="match status" value="1"/>
</dbReference>
<dbReference type="Gene3D" id="6.10.250.1120">
    <property type="match status" value="1"/>
</dbReference>
<comment type="cofactor">
    <cofactor evidence="1">
        <name>Mg(2+)</name>
        <dbReference type="ChEBI" id="CHEBI:18420"/>
    </cofactor>
</comment>
<dbReference type="SUPFAM" id="SSF55811">
    <property type="entry name" value="Nudix"/>
    <property type="match status" value="1"/>
</dbReference>
<accession>A0A133KLI7</accession>
<dbReference type="InterPro" id="IPR015797">
    <property type="entry name" value="NUDIX_hydrolase-like_dom_sf"/>
</dbReference>
<organism evidence="4 5">
    <name type="scientific">Bifidobacterium bifidum</name>
    <dbReference type="NCBI Taxonomy" id="1681"/>
    <lineage>
        <taxon>Bacteria</taxon>
        <taxon>Bacillati</taxon>
        <taxon>Actinomycetota</taxon>
        <taxon>Actinomycetes</taxon>
        <taxon>Bifidobacteriales</taxon>
        <taxon>Bifidobacteriaceae</taxon>
        <taxon>Bifidobacterium</taxon>
    </lineage>
</organism>
<evidence type="ECO:0000256" key="1">
    <source>
        <dbReference type="ARBA" id="ARBA00001946"/>
    </source>
</evidence>
<dbReference type="Proteomes" id="UP000070092">
    <property type="component" value="Unassembled WGS sequence"/>
</dbReference>
<evidence type="ECO:0000256" key="2">
    <source>
        <dbReference type="ARBA" id="ARBA00022801"/>
    </source>
</evidence>
<dbReference type="InterPro" id="IPR000086">
    <property type="entry name" value="NUDIX_hydrolase_dom"/>
</dbReference>
<dbReference type="PANTHER" id="PTHR43046">
    <property type="entry name" value="GDP-MANNOSE MANNOSYL HYDROLASE"/>
    <property type="match status" value="1"/>
</dbReference>
<keyword evidence="2 4" id="KW-0378">Hydrolase</keyword>
<dbReference type="AlphaFoldDB" id="A0A133KLI7"/>
<feature type="domain" description="Nudix hydrolase" evidence="3">
    <location>
        <begin position="67"/>
        <end position="195"/>
    </location>
</feature>
<protein>
    <submittedName>
        <fullName evidence="4">Hydrolase, NUDIX family</fullName>
    </submittedName>
</protein>
<proteinExistence type="predicted"/>
<gene>
    <name evidence="4" type="ORF">HMPREF3196_01741</name>
</gene>
<sequence length="206" mass="23519">MIAADRTLLEQARELQALAQTGLAYCKDPFDRERYERIRAIAVDMLAMQADVPAEEMRRLLSAGYPTPKLDTRAAIFDESGRILMAHENSGEWSLPGGWVDEDQSVRSNAVKEVKEETGLDVRAERLIAVQDCANHNALTYPYGVLKFFVLCRRVDGRFTPNMETTEIRYFEEGRLPRLSETRNTAEQIAMCFAAHRDPDWVTLFE</sequence>
<dbReference type="GO" id="GO:0016787">
    <property type="term" value="F:hydrolase activity"/>
    <property type="evidence" value="ECO:0007669"/>
    <property type="project" value="UniProtKB-KW"/>
</dbReference>
<dbReference type="EMBL" id="LRPO01000045">
    <property type="protein sequence ID" value="KWZ80411.1"/>
    <property type="molecule type" value="Genomic_DNA"/>
</dbReference>